<evidence type="ECO:0000256" key="5">
    <source>
        <dbReference type="ARBA" id="ARBA00023136"/>
    </source>
</evidence>
<comment type="subcellular location">
    <subcellularLocation>
        <location evidence="1">Cell membrane</location>
        <topology evidence="1">Multi-pass membrane protein</topology>
    </subcellularLocation>
</comment>
<dbReference type="GO" id="GO:0022857">
    <property type="term" value="F:transmembrane transporter activity"/>
    <property type="evidence" value="ECO:0007669"/>
    <property type="project" value="InterPro"/>
</dbReference>
<feature type="transmembrane region" description="Helical" evidence="6">
    <location>
        <begin position="402"/>
        <end position="426"/>
    </location>
</feature>
<feature type="transmembrane region" description="Helical" evidence="6">
    <location>
        <begin position="336"/>
        <end position="355"/>
    </location>
</feature>
<dbReference type="EMBL" id="SLUI01000005">
    <property type="protein sequence ID" value="TCL37623.1"/>
    <property type="molecule type" value="Genomic_DNA"/>
</dbReference>
<accession>A0A4R1Q7V3</accession>
<feature type="domain" description="Major facilitator superfamily (MFS) profile" evidence="7">
    <location>
        <begin position="21"/>
        <end position="426"/>
    </location>
</feature>
<dbReference type="Gene3D" id="1.20.1250.20">
    <property type="entry name" value="MFS general substrate transporter like domains"/>
    <property type="match status" value="2"/>
</dbReference>
<dbReference type="Proteomes" id="UP000295063">
    <property type="component" value="Unassembled WGS sequence"/>
</dbReference>
<evidence type="ECO:0000313" key="8">
    <source>
        <dbReference type="EMBL" id="TCL37623.1"/>
    </source>
</evidence>
<protein>
    <submittedName>
        <fullName evidence="8">Sugar phosphate permease</fullName>
    </submittedName>
</protein>
<reference evidence="8 9" key="1">
    <citation type="submission" date="2019-03" db="EMBL/GenBank/DDBJ databases">
        <title>Genomic Encyclopedia of Type Strains, Phase IV (KMG-IV): sequencing the most valuable type-strain genomes for metagenomic binning, comparative biology and taxonomic classification.</title>
        <authorList>
            <person name="Goeker M."/>
        </authorList>
    </citation>
    <scope>NUCLEOTIDE SEQUENCE [LARGE SCALE GENOMIC DNA]</scope>
    <source>
        <strain evidence="8 9">DSM 15969</strain>
    </source>
</reference>
<feature type="transmembrane region" description="Helical" evidence="6">
    <location>
        <begin position="145"/>
        <end position="167"/>
    </location>
</feature>
<evidence type="ECO:0000256" key="1">
    <source>
        <dbReference type="ARBA" id="ARBA00004651"/>
    </source>
</evidence>
<dbReference type="InterPro" id="IPR020846">
    <property type="entry name" value="MFS_dom"/>
</dbReference>
<evidence type="ECO:0000256" key="2">
    <source>
        <dbReference type="ARBA" id="ARBA00022448"/>
    </source>
</evidence>
<evidence type="ECO:0000256" key="4">
    <source>
        <dbReference type="ARBA" id="ARBA00022989"/>
    </source>
</evidence>
<dbReference type="GO" id="GO:0005886">
    <property type="term" value="C:plasma membrane"/>
    <property type="evidence" value="ECO:0007669"/>
    <property type="project" value="UniProtKB-SubCell"/>
</dbReference>
<feature type="transmembrane region" description="Helical" evidence="6">
    <location>
        <begin position="362"/>
        <end position="382"/>
    </location>
</feature>
<organism evidence="8 9">
    <name type="scientific">Anaerospora hongkongensis</name>
    <dbReference type="NCBI Taxonomy" id="244830"/>
    <lineage>
        <taxon>Bacteria</taxon>
        <taxon>Bacillati</taxon>
        <taxon>Bacillota</taxon>
        <taxon>Negativicutes</taxon>
        <taxon>Selenomonadales</taxon>
        <taxon>Sporomusaceae</taxon>
        <taxon>Anaerospora</taxon>
    </lineage>
</organism>
<gene>
    <name evidence="8" type="ORF">EV210_10554</name>
</gene>
<evidence type="ECO:0000313" key="9">
    <source>
        <dbReference type="Proteomes" id="UP000295063"/>
    </source>
</evidence>
<evidence type="ECO:0000259" key="7">
    <source>
        <dbReference type="PROSITE" id="PS50850"/>
    </source>
</evidence>
<keyword evidence="9" id="KW-1185">Reference proteome</keyword>
<comment type="caution">
    <text evidence="8">The sequence shown here is derived from an EMBL/GenBank/DDBJ whole genome shotgun (WGS) entry which is preliminary data.</text>
</comment>
<keyword evidence="3 6" id="KW-0812">Transmembrane</keyword>
<evidence type="ECO:0000256" key="6">
    <source>
        <dbReference type="SAM" id="Phobius"/>
    </source>
</evidence>
<keyword evidence="5 6" id="KW-0472">Membrane</keyword>
<feature type="transmembrane region" description="Helical" evidence="6">
    <location>
        <begin position="87"/>
        <end position="106"/>
    </location>
</feature>
<sequence length="446" mass="47892">MVKETNPELCNRAMDKAQKKLVPFVLLMYILAFLDRANIGFAKQAFQIDTGISDAAFALGAGIFFLGYAVFEVPSNIIMHHVGARAWLARIMITWGLVSAGFAWVSTESSFLILRVLLGIAEAGFFPGIIYYFTFWFTNRRRSSVMGLFYLGPPLAFIFGSPLSGLLLDFDGTFGFHGWQWMFIVEGLLAAVVGVWAYWYLVDKPQDAKWLAEEEKQALLAELEEENAKKPQGKASALQALGNSKVWFLAAICFMIQVSNYGLNFYLPTQVAGLLGQKVGLMVGLVSAIPWICALIATATLPRYSDKSGKRGVLAAAIIGSAGVGFILSATGNPLLGILALCIVAMGNLACQPIFWTLPSRFLSGIAAASAIALINSVGNLGGFLAPNLRVWAEQTFHNSYAGLYAIAAAGILGAILLLVSIPLGIGQNTEPESAGGNSSVSVHTK</sequence>
<dbReference type="CDD" id="cd17319">
    <property type="entry name" value="MFS_ExuT_GudP_like"/>
    <property type="match status" value="1"/>
</dbReference>
<feature type="transmembrane region" description="Helical" evidence="6">
    <location>
        <begin position="246"/>
        <end position="267"/>
    </location>
</feature>
<dbReference type="SUPFAM" id="SSF103473">
    <property type="entry name" value="MFS general substrate transporter"/>
    <property type="match status" value="1"/>
</dbReference>
<keyword evidence="2" id="KW-0813">Transport</keyword>
<dbReference type="PANTHER" id="PTHR43791">
    <property type="entry name" value="PERMEASE-RELATED"/>
    <property type="match status" value="1"/>
</dbReference>
<feature type="transmembrane region" description="Helical" evidence="6">
    <location>
        <begin position="179"/>
        <end position="201"/>
    </location>
</feature>
<dbReference type="AlphaFoldDB" id="A0A4R1Q7V3"/>
<dbReference type="OrthoDB" id="9773404at2"/>
<dbReference type="FunFam" id="1.20.1250.20:FF:000018">
    <property type="entry name" value="MFS transporter permease"/>
    <property type="match status" value="1"/>
</dbReference>
<keyword evidence="4 6" id="KW-1133">Transmembrane helix</keyword>
<dbReference type="PANTHER" id="PTHR43791:SF30">
    <property type="entry name" value="INNER MEMBRANE TRANSPORT PROTEIN RHMT"/>
    <property type="match status" value="1"/>
</dbReference>
<dbReference type="PROSITE" id="PS50850">
    <property type="entry name" value="MFS"/>
    <property type="match status" value="1"/>
</dbReference>
<feature type="transmembrane region" description="Helical" evidence="6">
    <location>
        <begin position="21"/>
        <end position="39"/>
    </location>
</feature>
<feature type="transmembrane region" description="Helical" evidence="6">
    <location>
        <begin position="279"/>
        <end position="301"/>
    </location>
</feature>
<feature type="transmembrane region" description="Helical" evidence="6">
    <location>
        <begin position="313"/>
        <end position="330"/>
    </location>
</feature>
<proteinExistence type="predicted"/>
<dbReference type="InterPro" id="IPR036259">
    <property type="entry name" value="MFS_trans_sf"/>
</dbReference>
<name>A0A4R1Q7V3_9FIRM</name>
<dbReference type="RefSeq" id="WP_132078452.1">
    <property type="nucleotide sequence ID" value="NZ_SLUI01000005.1"/>
</dbReference>
<feature type="transmembrane region" description="Helical" evidence="6">
    <location>
        <begin position="112"/>
        <end position="133"/>
    </location>
</feature>
<evidence type="ECO:0000256" key="3">
    <source>
        <dbReference type="ARBA" id="ARBA00022692"/>
    </source>
</evidence>
<dbReference type="Pfam" id="PF07690">
    <property type="entry name" value="MFS_1"/>
    <property type="match status" value="1"/>
</dbReference>
<dbReference type="InterPro" id="IPR011701">
    <property type="entry name" value="MFS"/>
</dbReference>
<feature type="transmembrane region" description="Helical" evidence="6">
    <location>
        <begin position="51"/>
        <end position="71"/>
    </location>
</feature>